<dbReference type="Proteomes" id="UP001501495">
    <property type="component" value="Unassembled WGS sequence"/>
</dbReference>
<organism evidence="2 3">
    <name type="scientific">Nocardioides fonticola</name>
    <dbReference type="NCBI Taxonomy" id="450363"/>
    <lineage>
        <taxon>Bacteria</taxon>
        <taxon>Bacillati</taxon>
        <taxon>Actinomycetota</taxon>
        <taxon>Actinomycetes</taxon>
        <taxon>Propionibacteriales</taxon>
        <taxon>Nocardioidaceae</taxon>
        <taxon>Nocardioides</taxon>
    </lineage>
</organism>
<gene>
    <name evidence="2" type="ORF">GCM10022215_02490</name>
</gene>
<accession>A0ABP7X9T8</accession>
<feature type="transmembrane region" description="Helical" evidence="1">
    <location>
        <begin position="54"/>
        <end position="73"/>
    </location>
</feature>
<dbReference type="EMBL" id="BAAAZH010000001">
    <property type="protein sequence ID" value="GAA4108654.1"/>
    <property type="molecule type" value="Genomic_DNA"/>
</dbReference>
<keyword evidence="1" id="KW-1133">Transmembrane helix</keyword>
<comment type="caution">
    <text evidence="2">The sequence shown here is derived from an EMBL/GenBank/DDBJ whole genome shotgun (WGS) entry which is preliminary data.</text>
</comment>
<evidence type="ECO:0000313" key="2">
    <source>
        <dbReference type="EMBL" id="GAA4108654.1"/>
    </source>
</evidence>
<reference evidence="3" key="1">
    <citation type="journal article" date="2019" name="Int. J. Syst. Evol. Microbiol.">
        <title>The Global Catalogue of Microorganisms (GCM) 10K type strain sequencing project: providing services to taxonomists for standard genome sequencing and annotation.</title>
        <authorList>
            <consortium name="The Broad Institute Genomics Platform"/>
            <consortium name="The Broad Institute Genome Sequencing Center for Infectious Disease"/>
            <person name="Wu L."/>
            <person name="Ma J."/>
        </authorList>
    </citation>
    <scope>NUCLEOTIDE SEQUENCE [LARGE SCALE GENOMIC DNA]</scope>
    <source>
        <strain evidence="3">JCM 16703</strain>
    </source>
</reference>
<keyword evidence="1" id="KW-0472">Membrane</keyword>
<evidence type="ECO:0000256" key="1">
    <source>
        <dbReference type="SAM" id="Phobius"/>
    </source>
</evidence>
<keyword evidence="3" id="KW-1185">Reference proteome</keyword>
<evidence type="ECO:0000313" key="3">
    <source>
        <dbReference type="Proteomes" id="UP001501495"/>
    </source>
</evidence>
<dbReference type="RefSeq" id="WP_344731367.1">
    <property type="nucleotide sequence ID" value="NZ_BAAAZH010000001.1"/>
</dbReference>
<sequence length="145" mass="15067">MAAGEQWTPEVALAVATTLHLGFQGVVTLLVYPALADLDTASWTAAHERHGRRITPIVGVVYGLLLLTCAVRLRDPIDLGTWVAYAGSAVALLTTAVAAAPTHGRLGALGDPADRGPLVRRLLVVDRVRFAGTVVAAAGALLTLL</sequence>
<evidence type="ECO:0008006" key="4">
    <source>
        <dbReference type="Google" id="ProtNLM"/>
    </source>
</evidence>
<feature type="transmembrane region" description="Helical" evidence="1">
    <location>
        <begin position="12"/>
        <end position="33"/>
    </location>
</feature>
<keyword evidence="1" id="KW-0812">Transmembrane</keyword>
<proteinExistence type="predicted"/>
<protein>
    <recommendedName>
        <fullName evidence="4">DUF1772 domain-containing protein</fullName>
    </recommendedName>
</protein>
<name>A0ABP7X9T8_9ACTN</name>
<feature type="transmembrane region" description="Helical" evidence="1">
    <location>
        <begin position="79"/>
        <end position="100"/>
    </location>
</feature>